<evidence type="ECO:0000256" key="3">
    <source>
        <dbReference type="ARBA" id="ARBA00022741"/>
    </source>
</evidence>
<dbReference type="InterPro" id="IPR031475">
    <property type="entry name" value="NBD_C"/>
</dbReference>
<comment type="caution">
    <text evidence="9">The sequence shown here is derived from an EMBL/GenBank/DDBJ whole genome shotgun (WGS) entry which is preliminary data.</text>
</comment>
<keyword evidence="4 9" id="KW-0418">Kinase</keyword>
<dbReference type="SUPFAM" id="SSF142764">
    <property type="entry name" value="YgbK-like"/>
    <property type="match status" value="1"/>
</dbReference>
<proteinExistence type="inferred from homology"/>
<dbReference type="GO" id="GO:0016301">
    <property type="term" value="F:kinase activity"/>
    <property type="evidence" value="ECO:0007669"/>
    <property type="project" value="UniProtKB-KW"/>
</dbReference>
<name>A0ABU2NI54_9PSEU</name>
<protein>
    <submittedName>
        <fullName evidence="9">Four-carbon acid sugar kinase family protein</fullName>
    </submittedName>
</protein>
<keyword evidence="5" id="KW-0067">ATP-binding</keyword>
<keyword evidence="3" id="KW-0547">Nucleotide-binding</keyword>
<keyword evidence="2" id="KW-0808">Transferase</keyword>
<keyword evidence="10" id="KW-1185">Reference proteome</keyword>
<accession>A0ABU2NI54</accession>
<organism evidence="9 10">
    <name type="scientific">Pseudonocardia charpentierae</name>
    <dbReference type="NCBI Taxonomy" id="3075545"/>
    <lineage>
        <taxon>Bacteria</taxon>
        <taxon>Bacillati</taxon>
        <taxon>Actinomycetota</taxon>
        <taxon>Actinomycetes</taxon>
        <taxon>Pseudonocardiales</taxon>
        <taxon>Pseudonocardiaceae</taxon>
        <taxon>Pseudonocardia</taxon>
    </lineage>
</organism>
<feature type="domain" description="Four-carbon acid sugar kinase N-terminal" evidence="7">
    <location>
        <begin position="26"/>
        <end position="246"/>
    </location>
</feature>
<evidence type="ECO:0000256" key="2">
    <source>
        <dbReference type="ARBA" id="ARBA00022679"/>
    </source>
</evidence>
<dbReference type="Gene3D" id="3.40.50.10840">
    <property type="entry name" value="Putative sugar-binding, N-terminal domain"/>
    <property type="match status" value="1"/>
</dbReference>
<dbReference type="Gene3D" id="3.40.980.20">
    <property type="entry name" value="Four-carbon acid sugar kinase, nucleotide binding domain"/>
    <property type="match status" value="1"/>
</dbReference>
<dbReference type="RefSeq" id="WP_311559209.1">
    <property type="nucleotide sequence ID" value="NZ_JAVREJ010000020.1"/>
</dbReference>
<evidence type="ECO:0000256" key="5">
    <source>
        <dbReference type="ARBA" id="ARBA00022840"/>
    </source>
</evidence>
<gene>
    <name evidence="9" type="ORF">RM445_24575</name>
</gene>
<dbReference type="InterPro" id="IPR042213">
    <property type="entry name" value="NBD_C_sf"/>
</dbReference>
<evidence type="ECO:0000256" key="4">
    <source>
        <dbReference type="ARBA" id="ARBA00022777"/>
    </source>
</evidence>
<dbReference type="InterPro" id="IPR037051">
    <property type="entry name" value="4-carb_acid_sugar_kinase_N_sf"/>
</dbReference>
<evidence type="ECO:0000259" key="7">
    <source>
        <dbReference type="Pfam" id="PF07005"/>
    </source>
</evidence>
<dbReference type="EMBL" id="JAVREJ010000020">
    <property type="protein sequence ID" value="MDT0352703.1"/>
    <property type="molecule type" value="Genomic_DNA"/>
</dbReference>
<evidence type="ECO:0000256" key="6">
    <source>
        <dbReference type="ARBA" id="ARBA00023277"/>
    </source>
</evidence>
<reference evidence="10" key="1">
    <citation type="submission" date="2023-07" db="EMBL/GenBank/DDBJ databases">
        <title>30 novel species of actinomycetes from the DSMZ collection.</title>
        <authorList>
            <person name="Nouioui I."/>
        </authorList>
    </citation>
    <scope>NUCLEOTIDE SEQUENCE [LARGE SCALE GENOMIC DNA]</scope>
    <source>
        <strain evidence="10">DSM 45834</strain>
    </source>
</reference>
<feature type="domain" description="Four-carbon acid sugar kinase nucleotide binding" evidence="8">
    <location>
        <begin position="309"/>
        <end position="390"/>
    </location>
</feature>
<evidence type="ECO:0000313" key="10">
    <source>
        <dbReference type="Proteomes" id="UP001183202"/>
    </source>
</evidence>
<sequence length="408" mass="41062">MTDAEPSPLICGDPQVRVAVVPRLVGLVADDLTGATDSAVQFAEAGWAAHLLRGPILDAERADDPGLADAGPSLLAVVTGVRPTTDDVAADRTAAAVRQLVARGCERLYVKIDSTMRGSVAGQLRGALVAWADTHPGATAVLCPAFPDQARTVVGGEVLVGGVPLARTAASVDAVTPVVDSRLDRLVPGAVAGTAAGLDRDPGRRHDGRVTFVDAATNADLDAIAACVDRLGPACVAAGSAGLAAAMARRWSRGCRPAEGAASPSTRILVGVSSLHPVALSAVRRLRDATAGVATPVQVVTTPAVRADAAVVAADFGDRVAAQLAQSSYDVVVLVGGDGAAAVLDRIGATAVTVHSALAPGVPIGAIVGGAADGVRIVTTSGGFGDDESLLRVIDRLQAGSHRRKEFS</sequence>
<dbReference type="Pfam" id="PF07005">
    <property type="entry name" value="SBD_N"/>
    <property type="match status" value="1"/>
</dbReference>
<evidence type="ECO:0000256" key="1">
    <source>
        <dbReference type="ARBA" id="ARBA00005715"/>
    </source>
</evidence>
<dbReference type="Proteomes" id="UP001183202">
    <property type="component" value="Unassembled WGS sequence"/>
</dbReference>
<comment type="similarity">
    <text evidence="1">Belongs to the four-carbon acid sugar kinase family.</text>
</comment>
<dbReference type="Pfam" id="PF17042">
    <property type="entry name" value="NBD_C"/>
    <property type="match status" value="1"/>
</dbReference>
<keyword evidence="6" id="KW-0119">Carbohydrate metabolism</keyword>
<evidence type="ECO:0000259" key="8">
    <source>
        <dbReference type="Pfam" id="PF17042"/>
    </source>
</evidence>
<dbReference type="InterPro" id="IPR010737">
    <property type="entry name" value="4-carb_acid_sugar_kinase_N"/>
</dbReference>
<evidence type="ECO:0000313" key="9">
    <source>
        <dbReference type="EMBL" id="MDT0352703.1"/>
    </source>
</evidence>